<feature type="transmembrane region" description="Helical" evidence="1">
    <location>
        <begin position="89"/>
        <end position="115"/>
    </location>
</feature>
<reference evidence="2 3" key="1">
    <citation type="submission" date="2018-11" db="EMBL/GenBank/DDBJ databases">
        <title>Lysobacter cryohumiis sp. nov., isolated from soil in the Tianshan Mountains, Xinjiang, China.</title>
        <authorList>
            <person name="Luo Y."/>
            <person name="Sheng H."/>
        </authorList>
    </citation>
    <scope>NUCLEOTIDE SEQUENCE [LARGE SCALE GENOMIC DNA]</scope>
    <source>
        <strain evidence="2 3">ZS60</strain>
    </source>
</reference>
<evidence type="ECO:0000256" key="1">
    <source>
        <dbReference type="SAM" id="Phobius"/>
    </source>
</evidence>
<proteinExistence type="predicted"/>
<sequence>MIRIVLSVWIYISSLVAIGTTAGLISRVLAVYPQAHLASFGPVVPTIATTHAAWLGSAPAALGLAAAISIAAGLYFWRSRRARESKTFAVTMIAAVNYFLAFFCVMTLLVAYFYLPKIANMA</sequence>
<evidence type="ECO:0000313" key="2">
    <source>
        <dbReference type="EMBL" id="RNF85416.1"/>
    </source>
</evidence>
<gene>
    <name evidence="2" type="ORF">EER27_06570</name>
</gene>
<comment type="caution">
    <text evidence="2">The sequence shown here is derived from an EMBL/GenBank/DDBJ whole genome shotgun (WGS) entry which is preliminary data.</text>
</comment>
<accession>A0A3M8T167</accession>
<dbReference type="Proteomes" id="UP000267049">
    <property type="component" value="Unassembled WGS sequence"/>
</dbReference>
<feature type="transmembrane region" description="Helical" evidence="1">
    <location>
        <begin position="9"/>
        <end position="32"/>
    </location>
</feature>
<evidence type="ECO:0000313" key="3">
    <source>
        <dbReference type="Proteomes" id="UP000267049"/>
    </source>
</evidence>
<dbReference type="AlphaFoldDB" id="A0A3M8T167"/>
<protein>
    <submittedName>
        <fullName evidence="2">Uncharacterized protein</fullName>
    </submittedName>
</protein>
<feature type="transmembrane region" description="Helical" evidence="1">
    <location>
        <begin position="52"/>
        <end position="77"/>
    </location>
</feature>
<organism evidence="2 3">
    <name type="scientific">Montanilutibacter psychrotolerans</name>
    <dbReference type="NCBI Taxonomy" id="1327343"/>
    <lineage>
        <taxon>Bacteria</taxon>
        <taxon>Pseudomonadati</taxon>
        <taxon>Pseudomonadota</taxon>
        <taxon>Gammaproteobacteria</taxon>
        <taxon>Lysobacterales</taxon>
        <taxon>Lysobacteraceae</taxon>
        <taxon>Montanilutibacter</taxon>
    </lineage>
</organism>
<keyword evidence="1" id="KW-0812">Transmembrane</keyword>
<keyword evidence="1" id="KW-1133">Transmembrane helix</keyword>
<name>A0A3M8T167_9GAMM</name>
<keyword evidence="1" id="KW-0472">Membrane</keyword>
<keyword evidence="3" id="KW-1185">Reference proteome</keyword>
<dbReference type="EMBL" id="RIBS01000002">
    <property type="protein sequence ID" value="RNF85416.1"/>
    <property type="molecule type" value="Genomic_DNA"/>
</dbReference>